<name>A0A4R6JBI3_9ACTN</name>
<evidence type="ECO:0000313" key="3">
    <source>
        <dbReference type="Proteomes" id="UP000294901"/>
    </source>
</evidence>
<protein>
    <submittedName>
        <fullName evidence="2">Uncharacterized protein</fullName>
    </submittedName>
</protein>
<keyword evidence="3" id="KW-1185">Reference proteome</keyword>
<comment type="caution">
    <text evidence="2">The sequence shown here is derived from an EMBL/GenBank/DDBJ whole genome shotgun (WGS) entry which is preliminary data.</text>
</comment>
<dbReference type="AlphaFoldDB" id="A0A4R6JBI3"/>
<feature type="region of interest" description="Disordered" evidence="1">
    <location>
        <begin position="60"/>
        <end position="100"/>
    </location>
</feature>
<dbReference type="EMBL" id="SNWR01000002">
    <property type="protein sequence ID" value="TDO32627.1"/>
    <property type="molecule type" value="Genomic_DNA"/>
</dbReference>
<reference evidence="2 3" key="1">
    <citation type="submission" date="2019-03" db="EMBL/GenBank/DDBJ databases">
        <title>Sequencing the genomes of 1000 actinobacteria strains.</title>
        <authorList>
            <person name="Klenk H.-P."/>
        </authorList>
    </citation>
    <scope>NUCLEOTIDE SEQUENCE [LARGE SCALE GENOMIC DNA]</scope>
    <source>
        <strain evidence="2 3">DSM 43805</strain>
    </source>
</reference>
<dbReference type="Proteomes" id="UP000294901">
    <property type="component" value="Unassembled WGS sequence"/>
</dbReference>
<accession>A0A4R6JBI3</accession>
<feature type="compositionally biased region" description="Basic and acidic residues" evidence="1">
    <location>
        <begin position="80"/>
        <end position="100"/>
    </location>
</feature>
<sequence length="100" mass="11122">MRGGTGTGRRRIRLRLPTRDVIVVWLAGQDDEAASAWPLRESPQPQRSWRPLDKAVFGRADSEPGCLGAGWVSGPGRSAGRRDGQDAPIDVKRQVQDRFW</sequence>
<proteinExistence type="predicted"/>
<gene>
    <name evidence="2" type="ORF">C8E87_8097</name>
</gene>
<evidence type="ECO:0000256" key="1">
    <source>
        <dbReference type="SAM" id="MobiDB-lite"/>
    </source>
</evidence>
<evidence type="ECO:0000313" key="2">
    <source>
        <dbReference type="EMBL" id="TDO32627.1"/>
    </source>
</evidence>
<organism evidence="2 3">
    <name type="scientific">Paractinoplanes brasiliensis</name>
    <dbReference type="NCBI Taxonomy" id="52695"/>
    <lineage>
        <taxon>Bacteria</taxon>
        <taxon>Bacillati</taxon>
        <taxon>Actinomycetota</taxon>
        <taxon>Actinomycetes</taxon>
        <taxon>Micromonosporales</taxon>
        <taxon>Micromonosporaceae</taxon>
        <taxon>Paractinoplanes</taxon>
    </lineage>
</organism>